<proteinExistence type="predicted"/>
<protein>
    <recommendedName>
        <fullName evidence="2">C2H2-type domain-containing protein</fullName>
    </recommendedName>
</protein>
<evidence type="ECO:0000256" key="1">
    <source>
        <dbReference type="PROSITE-ProRule" id="PRU00042"/>
    </source>
</evidence>
<evidence type="ECO:0000313" key="4">
    <source>
        <dbReference type="Proteomes" id="UP000298663"/>
    </source>
</evidence>
<dbReference type="SUPFAM" id="SSF57667">
    <property type="entry name" value="beta-beta-alpha zinc fingers"/>
    <property type="match status" value="1"/>
</dbReference>
<evidence type="ECO:0000313" key="3">
    <source>
        <dbReference type="EMBL" id="TMS33537.1"/>
    </source>
</evidence>
<dbReference type="OrthoDB" id="6077919at2759"/>
<keyword evidence="1" id="KW-0862">Zinc</keyword>
<dbReference type="InterPro" id="IPR036236">
    <property type="entry name" value="Znf_C2H2_sf"/>
</dbReference>
<organism evidence="3 4">
    <name type="scientific">Steinernema carpocapsae</name>
    <name type="common">Entomopathogenic nematode</name>
    <dbReference type="NCBI Taxonomy" id="34508"/>
    <lineage>
        <taxon>Eukaryota</taxon>
        <taxon>Metazoa</taxon>
        <taxon>Ecdysozoa</taxon>
        <taxon>Nematoda</taxon>
        <taxon>Chromadorea</taxon>
        <taxon>Rhabditida</taxon>
        <taxon>Tylenchina</taxon>
        <taxon>Panagrolaimomorpha</taxon>
        <taxon>Strongyloidoidea</taxon>
        <taxon>Steinernematidae</taxon>
        <taxon>Steinernema</taxon>
    </lineage>
</organism>
<sequence>MDPPNLTNATEALHLSSATMPIKSFEEILQFERNQKAQSYPFRTAQYLSSVAQYSDVQVPVSMECETPLCRPVPATRLPYSWIDPTAQQNFSSVFLDQLRLVPPRLSFQTKGNGQPIADQRFTEALQYVEAKNQSASRSQVLETRYALDQFFKVLNVPQKIPVQGTTSSEGMSPETPKRVFKRIKYSCSACSVELKSVAQFKEHMLEVHGNIRAFKCRLCPNQYTSRSIMLRHMKSHSK</sequence>
<accession>A0A4U8UN89</accession>
<name>A0A4U8UN89_STECR</name>
<dbReference type="PROSITE" id="PS50157">
    <property type="entry name" value="ZINC_FINGER_C2H2_2"/>
    <property type="match status" value="1"/>
</dbReference>
<keyword evidence="4" id="KW-1185">Reference proteome</keyword>
<dbReference type="SMART" id="SM00355">
    <property type="entry name" value="ZnF_C2H2"/>
    <property type="match status" value="2"/>
</dbReference>
<dbReference type="STRING" id="34508.A0A4U8UN89"/>
<keyword evidence="1" id="KW-0479">Metal-binding</keyword>
<gene>
    <name evidence="3" type="ORF">L596_001268</name>
</gene>
<reference evidence="3 4" key="2">
    <citation type="journal article" date="2019" name="G3 (Bethesda)">
        <title>Hybrid Assembly of the Genome of the Entomopathogenic Nematode Steinernema carpocapsae Identifies the X-Chromosome.</title>
        <authorList>
            <person name="Serra L."/>
            <person name="Macchietto M."/>
            <person name="Macias-Munoz A."/>
            <person name="McGill C.J."/>
            <person name="Rodriguez I.M."/>
            <person name="Rodriguez B."/>
            <person name="Murad R."/>
            <person name="Mortazavi A."/>
        </authorList>
    </citation>
    <scope>NUCLEOTIDE SEQUENCE [LARGE SCALE GENOMIC DNA]</scope>
    <source>
        <strain evidence="3 4">ALL</strain>
    </source>
</reference>
<dbReference type="InterPro" id="IPR013087">
    <property type="entry name" value="Znf_C2H2_type"/>
</dbReference>
<comment type="caution">
    <text evidence="3">The sequence shown here is derived from an EMBL/GenBank/DDBJ whole genome shotgun (WGS) entry which is preliminary data.</text>
</comment>
<dbReference type="Gene3D" id="3.30.160.60">
    <property type="entry name" value="Classic Zinc Finger"/>
    <property type="match status" value="1"/>
</dbReference>
<dbReference type="EMBL" id="CM016762">
    <property type="protein sequence ID" value="TMS33537.1"/>
    <property type="molecule type" value="Genomic_DNA"/>
</dbReference>
<reference evidence="3 4" key="1">
    <citation type="journal article" date="2015" name="Genome Biol.">
        <title>Comparative genomics of Steinernema reveals deeply conserved gene regulatory networks.</title>
        <authorList>
            <person name="Dillman A.R."/>
            <person name="Macchietto M."/>
            <person name="Porter C.F."/>
            <person name="Rogers A."/>
            <person name="Williams B."/>
            <person name="Antoshechkin I."/>
            <person name="Lee M.M."/>
            <person name="Goodwin Z."/>
            <person name="Lu X."/>
            <person name="Lewis E.E."/>
            <person name="Goodrich-Blair H."/>
            <person name="Stock S.P."/>
            <person name="Adams B.J."/>
            <person name="Sternberg P.W."/>
            <person name="Mortazavi A."/>
        </authorList>
    </citation>
    <scope>NUCLEOTIDE SEQUENCE [LARGE SCALE GENOMIC DNA]</scope>
    <source>
        <strain evidence="3 4">ALL</strain>
    </source>
</reference>
<feature type="domain" description="C2H2-type" evidence="2">
    <location>
        <begin position="215"/>
        <end position="239"/>
    </location>
</feature>
<evidence type="ECO:0000259" key="2">
    <source>
        <dbReference type="PROSITE" id="PS50157"/>
    </source>
</evidence>
<dbReference type="Proteomes" id="UP000298663">
    <property type="component" value="Chromosome X"/>
</dbReference>
<dbReference type="AlphaFoldDB" id="A0A4U8UN89"/>
<dbReference type="GO" id="GO:0008270">
    <property type="term" value="F:zinc ion binding"/>
    <property type="evidence" value="ECO:0007669"/>
    <property type="project" value="UniProtKB-KW"/>
</dbReference>
<keyword evidence="1" id="KW-0863">Zinc-finger</keyword>
<dbReference type="EMBL" id="AZBU02000001">
    <property type="protein sequence ID" value="TMS33537.1"/>
    <property type="molecule type" value="Genomic_DNA"/>
</dbReference>
<dbReference type="PROSITE" id="PS00028">
    <property type="entry name" value="ZINC_FINGER_C2H2_1"/>
    <property type="match status" value="2"/>
</dbReference>